<comment type="caution">
    <text evidence="1">The sequence shown here is derived from an EMBL/GenBank/DDBJ whole genome shotgun (WGS) entry which is preliminary data.</text>
</comment>
<organism evidence="1 2">
    <name type="scientific">Caerostris extrusa</name>
    <name type="common">Bark spider</name>
    <name type="synonym">Caerostris bankana</name>
    <dbReference type="NCBI Taxonomy" id="172846"/>
    <lineage>
        <taxon>Eukaryota</taxon>
        <taxon>Metazoa</taxon>
        <taxon>Ecdysozoa</taxon>
        <taxon>Arthropoda</taxon>
        <taxon>Chelicerata</taxon>
        <taxon>Arachnida</taxon>
        <taxon>Araneae</taxon>
        <taxon>Araneomorphae</taxon>
        <taxon>Entelegynae</taxon>
        <taxon>Araneoidea</taxon>
        <taxon>Araneidae</taxon>
        <taxon>Caerostris</taxon>
    </lineage>
</organism>
<dbReference type="EMBL" id="BPLR01007411">
    <property type="protein sequence ID" value="GIY16753.1"/>
    <property type="molecule type" value="Genomic_DNA"/>
</dbReference>
<accession>A0AAV4R4A1</accession>
<keyword evidence="2" id="KW-1185">Reference proteome</keyword>
<dbReference type="Proteomes" id="UP001054945">
    <property type="component" value="Unassembled WGS sequence"/>
</dbReference>
<reference evidence="1 2" key="1">
    <citation type="submission" date="2021-06" db="EMBL/GenBank/DDBJ databases">
        <title>Caerostris extrusa draft genome.</title>
        <authorList>
            <person name="Kono N."/>
            <person name="Arakawa K."/>
        </authorList>
    </citation>
    <scope>NUCLEOTIDE SEQUENCE [LARGE SCALE GENOMIC DNA]</scope>
</reference>
<proteinExistence type="predicted"/>
<evidence type="ECO:0000313" key="2">
    <source>
        <dbReference type="Proteomes" id="UP001054945"/>
    </source>
</evidence>
<sequence length="85" mass="9227">MITPYWFTENMVDARTPLGTRTVTDGENSNSASCRVIGFDCRTKFNATDGLVAIGSVITGSYSGTILANYKLIRLCSACYWASTT</sequence>
<dbReference type="AlphaFoldDB" id="A0AAV4R4A1"/>
<protein>
    <submittedName>
        <fullName evidence="1">Uncharacterized protein</fullName>
    </submittedName>
</protein>
<evidence type="ECO:0000313" key="1">
    <source>
        <dbReference type="EMBL" id="GIY16753.1"/>
    </source>
</evidence>
<name>A0AAV4R4A1_CAEEX</name>
<gene>
    <name evidence="1" type="ORF">CEXT_697631</name>
</gene>